<dbReference type="AlphaFoldDB" id="A0A1M7CZN0"/>
<evidence type="ECO:0000313" key="5">
    <source>
        <dbReference type="Proteomes" id="UP000189935"/>
    </source>
</evidence>
<dbReference type="InterPro" id="IPR051164">
    <property type="entry name" value="NmrA-like_oxidored"/>
</dbReference>
<feature type="domain" description="NmrA-like" evidence="3">
    <location>
        <begin position="8"/>
        <end position="307"/>
    </location>
</feature>
<name>A0A1M7CZN0_9BRAD</name>
<dbReference type="PANTHER" id="PTHR42748:SF7">
    <property type="entry name" value="NMRA LIKE REDOX SENSOR 1-RELATED"/>
    <property type="match status" value="1"/>
</dbReference>
<dbReference type="SUPFAM" id="SSF51735">
    <property type="entry name" value="NAD(P)-binding Rossmann-fold domains"/>
    <property type="match status" value="1"/>
</dbReference>
<comment type="similarity">
    <text evidence="1">Belongs to the NmrA-type oxidoreductase family.</text>
</comment>
<dbReference type="InterPro" id="IPR008030">
    <property type="entry name" value="NmrA-like"/>
</dbReference>
<dbReference type="InterPro" id="IPR036291">
    <property type="entry name" value="NAD(P)-bd_dom_sf"/>
</dbReference>
<dbReference type="Gene3D" id="3.90.25.10">
    <property type="entry name" value="UDP-galactose 4-epimerase, domain 1"/>
    <property type="match status" value="1"/>
</dbReference>
<evidence type="ECO:0000256" key="2">
    <source>
        <dbReference type="ARBA" id="ARBA00022857"/>
    </source>
</evidence>
<protein>
    <submittedName>
        <fullName evidence="4">Uncharacterized conserved protein YbjT, contains NAD(P)-binding and DUF2867 domains</fullName>
    </submittedName>
</protein>
<dbReference type="EMBL" id="LT670844">
    <property type="protein sequence ID" value="SHL72751.1"/>
    <property type="molecule type" value="Genomic_DNA"/>
</dbReference>
<sequence length="328" mass="36240">MIQTDISKPLITVVGAASKQGRSVAGALLDSGRYRVRALTRRRDSQPAQDLARRGAEVLVVPLMPGMQVELSAAMRGSAGAFLMTPPIAKVPPEEPELILGQELANAAVSAGVEHVVFSGLENVEARTGGTKWAPHFTDKAKVEAYIRSLPIRSSFVYPAFFYTNILEYYVPQRGADGLTFAIYLPPHVPNPFCDPLTATGPAVREMFDHPTQYAGQSLPVIGEVLTAQDMVDTFVRVTGQRAHYASAYGREDLLRHFPNFGADEHFVRELVGMVEYAVEYGYYAPDRDLTWSRKIDPHAMTWEQFLKRSNWQGELQTFGAAPELVPT</sequence>
<dbReference type="Pfam" id="PF05368">
    <property type="entry name" value="NmrA"/>
    <property type="match status" value="1"/>
</dbReference>
<dbReference type="OrthoDB" id="109735at2"/>
<reference evidence="4 5" key="1">
    <citation type="submission" date="2016-11" db="EMBL/GenBank/DDBJ databases">
        <authorList>
            <person name="Jaros S."/>
            <person name="Januszkiewicz K."/>
            <person name="Wedrychowicz H."/>
        </authorList>
    </citation>
    <scope>NUCLEOTIDE SEQUENCE [LARGE SCALE GENOMIC DNA]</scope>
    <source>
        <strain evidence="4 5">GAS499</strain>
    </source>
</reference>
<organism evidence="4 5">
    <name type="scientific">Bradyrhizobium lablabi</name>
    <dbReference type="NCBI Taxonomy" id="722472"/>
    <lineage>
        <taxon>Bacteria</taxon>
        <taxon>Pseudomonadati</taxon>
        <taxon>Pseudomonadota</taxon>
        <taxon>Alphaproteobacteria</taxon>
        <taxon>Hyphomicrobiales</taxon>
        <taxon>Nitrobacteraceae</taxon>
        <taxon>Bradyrhizobium</taxon>
    </lineage>
</organism>
<gene>
    <name evidence="4" type="ORF">SAMN05444159_6659</name>
</gene>
<dbReference type="Gene3D" id="3.40.50.720">
    <property type="entry name" value="NAD(P)-binding Rossmann-like Domain"/>
    <property type="match status" value="1"/>
</dbReference>
<dbReference type="PANTHER" id="PTHR42748">
    <property type="entry name" value="NITROGEN METABOLITE REPRESSION PROTEIN NMRA FAMILY MEMBER"/>
    <property type="match status" value="1"/>
</dbReference>
<keyword evidence="2" id="KW-0521">NADP</keyword>
<dbReference type="RefSeq" id="WP_079545725.1">
    <property type="nucleotide sequence ID" value="NZ_LT670844.1"/>
</dbReference>
<evidence type="ECO:0000256" key="1">
    <source>
        <dbReference type="ARBA" id="ARBA00006328"/>
    </source>
</evidence>
<accession>A0A1M7CZN0</accession>
<dbReference type="CDD" id="cd05251">
    <property type="entry name" value="NmrA_like_SDR_a"/>
    <property type="match status" value="1"/>
</dbReference>
<dbReference type="Proteomes" id="UP000189935">
    <property type="component" value="Chromosome I"/>
</dbReference>
<evidence type="ECO:0000313" key="4">
    <source>
        <dbReference type="EMBL" id="SHL72751.1"/>
    </source>
</evidence>
<proteinExistence type="inferred from homology"/>
<evidence type="ECO:0000259" key="3">
    <source>
        <dbReference type="Pfam" id="PF05368"/>
    </source>
</evidence>